<dbReference type="RefSeq" id="WP_181364562.1">
    <property type="nucleotide sequence ID" value="NZ_OMOR01000001.1"/>
</dbReference>
<protein>
    <submittedName>
        <fullName evidence="1">Uncharacterized protein</fullName>
    </submittedName>
</protein>
<keyword evidence="2" id="KW-1185">Reference proteome</keyword>
<evidence type="ECO:0000313" key="2">
    <source>
        <dbReference type="Proteomes" id="UP000244880"/>
    </source>
</evidence>
<proteinExistence type="predicted"/>
<reference evidence="1 2" key="1">
    <citation type="submission" date="2018-03" db="EMBL/GenBank/DDBJ databases">
        <authorList>
            <person name="Keele B.F."/>
        </authorList>
    </citation>
    <scope>NUCLEOTIDE SEQUENCE [LARGE SCALE GENOMIC DNA]</scope>
    <source>
        <strain evidence="1 2">CECT 8599</strain>
    </source>
</reference>
<gene>
    <name evidence="1" type="ORF">ASD8599_03100</name>
</gene>
<evidence type="ECO:0000313" key="1">
    <source>
        <dbReference type="EMBL" id="SPH22357.1"/>
    </source>
</evidence>
<organism evidence="1 2">
    <name type="scientific">Ascidiaceihabitans donghaensis</name>
    <dbReference type="NCBI Taxonomy" id="1510460"/>
    <lineage>
        <taxon>Bacteria</taxon>
        <taxon>Pseudomonadati</taxon>
        <taxon>Pseudomonadota</taxon>
        <taxon>Alphaproteobacteria</taxon>
        <taxon>Rhodobacterales</taxon>
        <taxon>Paracoccaceae</taxon>
        <taxon>Ascidiaceihabitans</taxon>
    </lineage>
</organism>
<accession>A0A2R8BH68</accession>
<dbReference type="EMBL" id="OMOR01000001">
    <property type="protein sequence ID" value="SPH22357.1"/>
    <property type="molecule type" value="Genomic_DNA"/>
</dbReference>
<sequence length="77" mass="8163">MSLSSTQLSILASHAEVGDHVAYYETLKSFGENYAELALQVVLNSGVAVDLSRFSAAPSARLGHFPFESDGAFPAES</sequence>
<name>A0A2R8BH68_9RHOB</name>
<dbReference type="AlphaFoldDB" id="A0A2R8BH68"/>
<dbReference type="Proteomes" id="UP000244880">
    <property type="component" value="Unassembled WGS sequence"/>
</dbReference>